<evidence type="ECO:0000256" key="7">
    <source>
        <dbReference type="ARBA" id="ARBA00038437"/>
    </source>
</evidence>
<dbReference type="PROSITE" id="PS51192">
    <property type="entry name" value="HELICASE_ATP_BIND_1"/>
    <property type="match status" value="1"/>
</dbReference>
<dbReference type="EC" id="3.6.4.13" evidence="1"/>
<proteinExistence type="inferred from homology"/>
<dbReference type="InterPro" id="IPR050079">
    <property type="entry name" value="DEAD_box_RNA_helicase"/>
</dbReference>
<dbReference type="PANTHER" id="PTHR47959:SF1">
    <property type="entry name" value="ATP-DEPENDENT RNA HELICASE DBPA"/>
    <property type="match status" value="1"/>
</dbReference>
<evidence type="ECO:0000313" key="16">
    <source>
        <dbReference type="EMBL" id="RKD21679.1"/>
    </source>
</evidence>
<feature type="domain" description="DEAD-box RNA helicase Q" evidence="15">
    <location>
        <begin position="2"/>
        <end position="30"/>
    </location>
</feature>
<evidence type="ECO:0000256" key="6">
    <source>
        <dbReference type="ARBA" id="ARBA00022840"/>
    </source>
</evidence>
<accession>A0A419SEA3</accession>
<evidence type="ECO:0000256" key="9">
    <source>
        <dbReference type="ARBA" id="ARBA00067932"/>
    </source>
</evidence>
<dbReference type="PROSITE" id="PS51194">
    <property type="entry name" value="HELICASE_CTER"/>
    <property type="match status" value="1"/>
</dbReference>
<evidence type="ECO:0000256" key="4">
    <source>
        <dbReference type="ARBA" id="ARBA00022801"/>
    </source>
</evidence>
<dbReference type="Proteomes" id="UP000284219">
    <property type="component" value="Unassembled WGS sequence"/>
</dbReference>
<dbReference type="Gene3D" id="3.40.50.300">
    <property type="entry name" value="P-loop containing nucleotide triphosphate hydrolases"/>
    <property type="match status" value="2"/>
</dbReference>
<dbReference type="Pfam" id="PF00270">
    <property type="entry name" value="DEAD"/>
    <property type="match status" value="1"/>
</dbReference>
<evidence type="ECO:0000256" key="12">
    <source>
        <dbReference type="SAM" id="MobiDB-lite"/>
    </source>
</evidence>
<organism evidence="16 17">
    <name type="scientific">Ammoniphilus oxalaticus</name>
    <dbReference type="NCBI Taxonomy" id="66863"/>
    <lineage>
        <taxon>Bacteria</taxon>
        <taxon>Bacillati</taxon>
        <taxon>Bacillota</taxon>
        <taxon>Bacilli</taxon>
        <taxon>Bacillales</taxon>
        <taxon>Paenibacillaceae</taxon>
        <taxon>Aneurinibacillus group</taxon>
        <taxon>Ammoniphilus</taxon>
    </lineage>
</organism>
<dbReference type="FunFam" id="3.40.50.300:FF:000108">
    <property type="entry name" value="ATP-dependent RNA helicase RhlE"/>
    <property type="match status" value="1"/>
</dbReference>
<evidence type="ECO:0000256" key="10">
    <source>
        <dbReference type="PROSITE-ProRule" id="PRU00552"/>
    </source>
</evidence>
<keyword evidence="4 11" id="KW-0378">Hydrolase</keyword>
<dbReference type="InterPro" id="IPR027417">
    <property type="entry name" value="P-loop_NTPase"/>
</dbReference>
<dbReference type="InterPro" id="IPR044742">
    <property type="entry name" value="DEAD/DEAH_RhlB"/>
</dbReference>
<dbReference type="InterPro" id="IPR014014">
    <property type="entry name" value="RNA_helicase_DEAD_Q_motif"/>
</dbReference>
<dbReference type="CDD" id="cd18787">
    <property type="entry name" value="SF2_C_DEAD"/>
    <property type="match status" value="1"/>
</dbReference>
<dbReference type="InterPro" id="IPR001650">
    <property type="entry name" value="Helicase_C-like"/>
</dbReference>
<dbReference type="GO" id="GO:0005829">
    <property type="term" value="C:cytosol"/>
    <property type="evidence" value="ECO:0007669"/>
    <property type="project" value="TreeGrafter"/>
</dbReference>
<evidence type="ECO:0000256" key="5">
    <source>
        <dbReference type="ARBA" id="ARBA00022806"/>
    </source>
</evidence>
<gene>
    <name evidence="16" type="ORF">BEP19_13660</name>
</gene>
<dbReference type="CDD" id="cd00268">
    <property type="entry name" value="DEADc"/>
    <property type="match status" value="1"/>
</dbReference>
<feature type="region of interest" description="Disordered" evidence="12">
    <location>
        <begin position="376"/>
        <end position="460"/>
    </location>
</feature>
<dbReference type="GO" id="GO:0005524">
    <property type="term" value="F:ATP binding"/>
    <property type="evidence" value="ECO:0007669"/>
    <property type="project" value="UniProtKB-KW"/>
</dbReference>
<feature type="compositionally biased region" description="Basic and acidic residues" evidence="12">
    <location>
        <begin position="424"/>
        <end position="434"/>
    </location>
</feature>
<evidence type="ECO:0000313" key="17">
    <source>
        <dbReference type="Proteomes" id="UP000284219"/>
    </source>
</evidence>
<dbReference type="InterPro" id="IPR000629">
    <property type="entry name" value="RNA-helicase_DEAD-box_CS"/>
</dbReference>
<keyword evidence="6 11" id="KW-0067">ATP-binding</keyword>
<dbReference type="AlphaFoldDB" id="A0A419SEA3"/>
<dbReference type="PROSITE" id="PS51195">
    <property type="entry name" value="Q_MOTIF"/>
    <property type="match status" value="1"/>
</dbReference>
<sequence>MSGFEKFGLRAEIIRGIKDLYFQEPTPIQAKAIPLALEGKDLIGQAQTGTGKTAAFVIPMLQKINEDNRSIQGLIMTPTRELAIQIGQDAADLAKHLDVNVLTLHGGRDIGAQMNKLQQPVQIVVGTPGRILDHMQRGTLHFGRLKMLVLDEADKMLEMGFQEDVETIIAQTAHQKQTLLFSATMPDRVRQLAHRFMFQPPHIKVDMKQATAETTDQYFYVVNQSEKLEALKTLLGELNPFLAIIFVNTQNRVDSVTEQLQQEGFEAEALHGGLSQNKRERLMDAFRQVKFQYLVCTDIASRGVDVEGVTHVFNFDLPSDPESYIHRVGRTGRAGQSGTAITFVSPRQKIIMSKIESAIHQKIEERVLFGTKGFVEVPKSKGSNRRRRPRGGTSARPEPKQLVVNSPKRKNNEKVKPGYKKKAKLEQARLEQQEKRKRIRQSINQTIRSKKKQEARERSR</sequence>
<evidence type="ECO:0000256" key="2">
    <source>
        <dbReference type="ARBA" id="ARBA00022490"/>
    </source>
</evidence>
<keyword evidence="2" id="KW-0963">Cytoplasm</keyword>
<dbReference type="SMART" id="SM00487">
    <property type="entry name" value="DEXDc"/>
    <property type="match status" value="1"/>
</dbReference>
<keyword evidence="17" id="KW-1185">Reference proteome</keyword>
<evidence type="ECO:0000256" key="3">
    <source>
        <dbReference type="ARBA" id="ARBA00022741"/>
    </source>
</evidence>
<dbReference type="RefSeq" id="WP_120190789.1">
    <property type="nucleotide sequence ID" value="NZ_MCHY01000011.1"/>
</dbReference>
<evidence type="ECO:0000256" key="11">
    <source>
        <dbReference type="RuleBase" id="RU000492"/>
    </source>
</evidence>
<dbReference type="GO" id="GO:0016787">
    <property type="term" value="F:hydrolase activity"/>
    <property type="evidence" value="ECO:0007669"/>
    <property type="project" value="UniProtKB-KW"/>
</dbReference>
<dbReference type="PROSITE" id="PS00039">
    <property type="entry name" value="DEAD_ATP_HELICASE"/>
    <property type="match status" value="1"/>
</dbReference>
<dbReference type="GO" id="GO:0003723">
    <property type="term" value="F:RNA binding"/>
    <property type="evidence" value="ECO:0007669"/>
    <property type="project" value="UniProtKB-ARBA"/>
</dbReference>
<keyword evidence="3 11" id="KW-0547">Nucleotide-binding</keyword>
<feature type="domain" description="Helicase C-terminal" evidence="14">
    <location>
        <begin position="230"/>
        <end position="375"/>
    </location>
</feature>
<name>A0A419SEA3_9BACL</name>
<feature type="domain" description="Helicase ATP-binding" evidence="13">
    <location>
        <begin position="33"/>
        <end position="203"/>
    </location>
</feature>
<feature type="short sequence motif" description="Q motif" evidence="10">
    <location>
        <begin position="2"/>
        <end position="30"/>
    </location>
</feature>
<keyword evidence="5 11" id="KW-0347">Helicase</keyword>
<dbReference type="PANTHER" id="PTHR47959">
    <property type="entry name" value="ATP-DEPENDENT RNA HELICASE RHLE-RELATED"/>
    <property type="match status" value="1"/>
</dbReference>
<evidence type="ECO:0000259" key="15">
    <source>
        <dbReference type="PROSITE" id="PS51195"/>
    </source>
</evidence>
<dbReference type="Pfam" id="PF00271">
    <property type="entry name" value="Helicase_C"/>
    <property type="match status" value="1"/>
</dbReference>
<protein>
    <recommendedName>
        <fullName evidence="9">ATP-dependent RNA helicase CshA</fullName>
        <ecNumber evidence="1">3.6.4.13</ecNumber>
    </recommendedName>
</protein>
<reference evidence="16 17" key="1">
    <citation type="submission" date="2016-08" db="EMBL/GenBank/DDBJ databases">
        <title>Novel Firmicute Genomes.</title>
        <authorList>
            <person name="Poppleton D.I."/>
            <person name="Gribaldo S."/>
        </authorList>
    </citation>
    <scope>NUCLEOTIDE SEQUENCE [LARGE SCALE GENOMIC DNA]</scope>
    <source>
        <strain evidence="16 17">RAOx-1</strain>
    </source>
</reference>
<dbReference type="OrthoDB" id="9805696at2"/>
<dbReference type="EMBL" id="MCHY01000011">
    <property type="protein sequence ID" value="RKD21679.1"/>
    <property type="molecule type" value="Genomic_DNA"/>
</dbReference>
<dbReference type="SMART" id="SM00490">
    <property type="entry name" value="HELICc"/>
    <property type="match status" value="1"/>
</dbReference>
<evidence type="ECO:0000256" key="1">
    <source>
        <dbReference type="ARBA" id="ARBA00012552"/>
    </source>
</evidence>
<comment type="catalytic activity">
    <reaction evidence="8">
        <text>ATP + H2O = ADP + phosphate + H(+)</text>
        <dbReference type="Rhea" id="RHEA:13065"/>
        <dbReference type="ChEBI" id="CHEBI:15377"/>
        <dbReference type="ChEBI" id="CHEBI:15378"/>
        <dbReference type="ChEBI" id="CHEBI:30616"/>
        <dbReference type="ChEBI" id="CHEBI:43474"/>
        <dbReference type="ChEBI" id="CHEBI:456216"/>
        <dbReference type="EC" id="3.6.4.13"/>
    </reaction>
</comment>
<dbReference type="InterPro" id="IPR014001">
    <property type="entry name" value="Helicase_ATP-bd"/>
</dbReference>
<comment type="caution">
    <text evidence="16">The sequence shown here is derived from an EMBL/GenBank/DDBJ whole genome shotgun (WGS) entry which is preliminary data.</text>
</comment>
<dbReference type="InterPro" id="IPR011545">
    <property type="entry name" value="DEAD/DEAH_box_helicase_dom"/>
</dbReference>
<evidence type="ECO:0000259" key="14">
    <source>
        <dbReference type="PROSITE" id="PS51194"/>
    </source>
</evidence>
<dbReference type="SUPFAM" id="SSF52540">
    <property type="entry name" value="P-loop containing nucleoside triphosphate hydrolases"/>
    <property type="match status" value="1"/>
</dbReference>
<evidence type="ECO:0000256" key="8">
    <source>
        <dbReference type="ARBA" id="ARBA00047984"/>
    </source>
</evidence>
<comment type="similarity">
    <text evidence="7 11">Belongs to the DEAD box helicase family.</text>
</comment>
<dbReference type="GO" id="GO:0003724">
    <property type="term" value="F:RNA helicase activity"/>
    <property type="evidence" value="ECO:0007669"/>
    <property type="project" value="UniProtKB-EC"/>
</dbReference>
<evidence type="ECO:0000259" key="13">
    <source>
        <dbReference type="PROSITE" id="PS51192"/>
    </source>
</evidence>